<organism evidence="3 4">
    <name type="scientific">Fusarium agapanthi</name>
    <dbReference type="NCBI Taxonomy" id="1803897"/>
    <lineage>
        <taxon>Eukaryota</taxon>
        <taxon>Fungi</taxon>
        <taxon>Dikarya</taxon>
        <taxon>Ascomycota</taxon>
        <taxon>Pezizomycotina</taxon>
        <taxon>Sordariomycetes</taxon>
        <taxon>Hypocreomycetidae</taxon>
        <taxon>Hypocreales</taxon>
        <taxon>Nectriaceae</taxon>
        <taxon>Fusarium</taxon>
        <taxon>Fusarium fujikuroi species complex</taxon>
    </lineage>
</organism>
<feature type="domain" description="Ribonuclease H1 N-terminal" evidence="2">
    <location>
        <begin position="3"/>
        <end position="46"/>
    </location>
</feature>
<dbReference type="Gene3D" id="3.40.970.10">
    <property type="entry name" value="Ribonuclease H1, N-terminal domain"/>
    <property type="match status" value="1"/>
</dbReference>
<gene>
    <name evidence="3" type="ORF">FAGAP_11505</name>
</gene>
<accession>A0A9P5B5K1</accession>
<feature type="compositionally biased region" description="Basic and acidic residues" evidence="1">
    <location>
        <begin position="359"/>
        <end position="374"/>
    </location>
</feature>
<feature type="compositionally biased region" description="Polar residues" evidence="1">
    <location>
        <begin position="305"/>
        <end position="317"/>
    </location>
</feature>
<name>A0A9P5B5K1_9HYPO</name>
<feature type="compositionally biased region" description="Polar residues" evidence="1">
    <location>
        <begin position="347"/>
        <end position="358"/>
    </location>
</feature>
<evidence type="ECO:0000313" key="4">
    <source>
        <dbReference type="Proteomes" id="UP000737391"/>
    </source>
</evidence>
<protein>
    <recommendedName>
        <fullName evidence="2">Ribonuclease H1 N-terminal domain-containing protein</fullName>
    </recommendedName>
</protein>
<dbReference type="Pfam" id="PF01693">
    <property type="entry name" value="Cauli_VI"/>
    <property type="match status" value="1"/>
</dbReference>
<dbReference type="SUPFAM" id="SSF55658">
    <property type="entry name" value="L9 N-domain-like"/>
    <property type="match status" value="1"/>
</dbReference>
<dbReference type="InterPro" id="IPR009027">
    <property type="entry name" value="Ribosomal_bL9/RNase_H1_N"/>
</dbReference>
<dbReference type="InterPro" id="IPR011320">
    <property type="entry name" value="RNase_H1_N"/>
</dbReference>
<comment type="caution">
    <text evidence="3">The sequence shown here is derived from an EMBL/GenBank/DDBJ whole genome shotgun (WGS) entry which is preliminary data.</text>
</comment>
<reference evidence="3" key="1">
    <citation type="submission" date="2020-01" db="EMBL/GenBank/DDBJ databases">
        <title>Identification and distribution of gene clusters putatively required for synthesis of sphingolipid metabolism inhibitors in phylogenetically diverse species of the filamentous fungus Fusarium.</title>
        <authorList>
            <person name="Kim H.-S."/>
            <person name="Busman M."/>
            <person name="Brown D.W."/>
            <person name="Divon H."/>
            <person name="Uhlig S."/>
            <person name="Proctor R.H."/>
        </authorList>
    </citation>
    <scope>NUCLEOTIDE SEQUENCE</scope>
    <source>
        <strain evidence="3">NRRL 31653</strain>
    </source>
</reference>
<feature type="compositionally biased region" description="Basic residues" evidence="1">
    <location>
        <begin position="514"/>
        <end position="524"/>
    </location>
</feature>
<feature type="compositionally biased region" description="Polar residues" evidence="1">
    <location>
        <begin position="244"/>
        <end position="259"/>
    </location>
</feature>
<dbReference type="Proteomes" id="UP000737391">
    <property type="component" value="Unassembled WGS sequence"/>
</dbReference>
<dbReference type="OrthoDB" id="407198at2759"/>
<dbReference type="EMBL" id="LUFC02001084">
    <property type="protein sequence ID" value="KAF4485647.1"/>
    <property type="molecule type" value="Genomic_DNA"/>
</dbReference>
<proteinExistence type="predicted"/>
<keyword evidence="4" id="KW-1185">Reference proteome</keyword>
<dbReference type="InterPro" id="IPR037056">
    <property type="entry name" value="RNase_H1_N_sf"/>
</dbReference>
<evidence type="ECO:0000313" key="3">
    <source>
        <dbReference type="EMBL" id="KAF4485647.1"/>
    </source>
</evidence>
<evidence type="ECO:0000259" key="2">
    <source>
        <dbReference type="Pfam" id="PF01693"/>
    </source>
</evidence>
<feature type="region of interest" description="Disordered" evidence="1">
    <location>
        <begin position="186"/>
        <end position="524"/>
    </location>
</feature>
<sequence length="524" mass="57689">MAKFYAIARGFKTGIAHDEETRQILTNNYKDNSNKSFKTRPEAVEWLDKKLGVQDGDWPDISEEDAKAARHAADIEKAARGAESTAASQAADVYREEERRRVIAEATLKGKRSVVAPAPGRFSQPTFSSYVPVPLPLLRGPVSRATFKAEVLEAIENVCDRFGLGDAPATTKLLLPAPEPSAATRRLGTVNTLFSSPQDKRTAPNGSIFQRKHRTPGSPTPSFLKPEDTRKGRSHQRRSPFRSMDSTPDKQSSNKSSFLRDSGRSHKSAVSEDEDEASSDPFASHSEASEESPPRSQRSRRASHLSSQPAADTSNLKYSKRRLKEPSPAYSDSITQKKRGRAESRSRTAASHSQPTPSSHRDGDHSREKRDRTTRSPPATFDMANLKKRRLEAFDDLVSTASGINTPRKPSVRKASRAGLVREMPISKKAKPSPNNIKKGTSSRRRSRSDSEDYEGPISVPSDNDSVSGSERPPSPTHSKRKADDSPGSSDRGSESEKSDSDASDNFDASIPLKSRRSRQAKRR</sequence>
<evidence type="ECO:0000256" key="1">
    <source>
        <dbReference type="SAM" id="MobiDB-lite"/>
    </source>
</evidence>
<feature type="compositionally biased region" description="Basic and acidic residues" evidence="1">
    <location>
        <begin position="492"/>
        <end position="501"/>
    </location>
</feature>
<dbReference type="AlphaFoldDB" id="A0A9P5B5K1"/>